<evidence type="ECO:0000313" key="2">
    <source>
        <dbReference type="Proteomes" id="UP001177260"/>
    </source>
</evidence>
<name>A0ACC3B057_9EURO</name>
<dbReference type="EMBL" id="JAOPJF010000038">
    <property type="protein sequence ID" value="KAK1143581.1"/>
    <property type="molecule type" value="Genomic_DNA"/>
</dbReference>
<dbReference type="Proteomes" id="UP001177260">
    <property type="component" value="Unassembled WGS sequence"/>
</dbReference>
<keyword evidence="2" id="KW-1185">Reference proteome</keyword>
<reference evidence="1 2" key="1">
    <citation type="journal article" date="2023" name="ACS Omega">
        <title>Identification of the Neoaspergillic Acid Biosynthesis Gene Cluster by Establishing an In Vitro CRISPR-Ribonucleoprotein Genetic System in Aspergillus melleus.</title>
        <authorList>
            <person name="Yuan B."/>
            <person name="Grau M.F."/>
            <person name="Murata R.M."/>
            <person name="Torok T."/>
            <person name="Venkateswaran K."/>
            <person name="Stajich J.E."/>
            <person name="Wang C.C.C."/>
        </authorList>
    </citation>
    <scope>NUCLEOTIDE SEQUENCE [LARGE SCALE GENOMIC DNA]</scope>
    <source>
        <strain evidence="1 2">IMV 1140</strain>
    </source>
</reference>
<protein>
    <submittedName>
        <fullName evidence="1">Uncharacterized protein</fullName>
    </submittedName>
</protein>
<accession>A0ACC3B057</accession>
<gene>
    <name evidence="1" type="ORF">N8T08_006191</name>
</gene>
<proteinExistence type="predicted"/>
<organism evidence="1 2">
    <name type="scientific">Aspergillus melleus</name>
    <dbReference type="NCBI Taxonomy" id="138277"/>
    <lineage>
        <taxon>Eukaryota</taxon>
        <taxon>Fungi</taxon>
        <taxon>Dikarya</taxon>
        <taxon>Ascomycota</taxon>
        <taxon>Pezizomycotina</taxon>
        <taxon>Eurotiomycetes</taxon>
        <taxon>Eurotiomycetidae</taxon>
        <taxon>Eurotiales</taxon>
        <taxon>Aspergillaceae</taxon>
        <taxon>Aspergillus</taxon>
        <taxon>Aspergillus subgen. Circumdati</taxon>
    </lineage>
</organism>
<evidence type="ECO:0000313" key="1">
    <source>
        <dbReference type="EMBL" id="KAK1143581.1"/>
    </source>
</evidence>
<comment type="caution">
    <text evidence="1">The sequence shown here is derived from an EMBL/GenBank/DDBJ whole genome shotgun (WGS) entry which is preliminary data.</text>
</comment>
<sequence length="353" mass="39987">MSLSEVSDRGASGDFGHPNENLRRTVIVSLYFAFIVSTIAVALRLVARRITGTGLFLDDYLILVALVRLISRGFCMMHVDRWQLFKYGCSIGTVIILFNGLGSHLEKIPPDNLTVYLKVGWSNSFVYTTCIMFTKLSILALYKRLFSTRSMVLTVNIMALFVILWTFAVYIMSVMQCIPVQKFWIPTLDGQCIEPAKLFYTQQIPNILSDAILLVIPLKPIWSLSISKRQRVLLSFVFLLRTLVFDIVRLVAMIQFTHSGPDMTFNQVPMAAWTCTEAAVAITAASMSSFRPLFRLGRRKFWTEVRQATSPGHYKESSKQSQGLSTQSTVVDPYFLQEGIYMQHSVSVQDKKV</sequence>